<dbReference type="Proteomes" id="UP000015106">
    <property type="component" value="Chromosome 2"/>
</dbReference>
<reference evidence="1" key="2">
    <citation type="submission" date="2018-03" db="EMBL/GenBank/DDBJ databases">
        <title>The Triticum urartu genome reveals the dynamic nature of wheat genome evolution.</title>
        <authorList>
            <person name="Ling H."/>
            <person name="Ma B."/>
            <person name="Shi X."/>
            <person name="Liu H."/>
            <person name="Dong L."/>
            <person name="Sun H."/>
            <person name="Cao Y."/>
            <person name="Gao Q."/>
            <person name="Zheng S."/>
            <person name="Li Y."/>
            <person name="Yu Y."/>
            <person name="Du H."/>
            <person name="Qi M."/>
            <person name="Li Y."/>
            <person name="Yu H."/>
            <person name="Cui Y."/>
            <person name="Wang N."/>
            <person name="Chen C."/>
            <person name="Wu H."/>
            <person name="Zhao Y."/>
            <person name="Zhang J."/>
            <person name="Li Y."/>
            <person name="Zhou W."/>
            <person name="Zhang B."/>
            <person name="Hu W."/>
            <person name="Eijk M."/>
            <person name="Tang J."/>
            <person name="Witsenboer H."/>
            <person name="Zhao S."/>
            <person name="Li Z."/>
            <person name="Zhang A."/>
            <person name="Wang D."/>
            <person name="Liang C."/>
        </authorList>
    </citation>
    <scope>NUCLEOTIDE SEQUENCE [LARGE SCALE GENOMIC DNA]</scope>
    <source>
        <strain evidence="1">cv. G1812</strain>
    </source>
</reference>
<evidence type="ECO:0000313" key="1">
    <source>
        <dbReference type="EnsemblPlants" id="TuG1812G0200001169.01.T01.cds456891"/>
    </source>
</evidence>
<dbReference type="AlphaFoldDB" id="A0A8R7PAJ7"/>
<sequence>MASKKWSQATHWALPFFGRAEHVPELGLWFGLSARNPFSSLCALDLSAMDPGSHQSCSILGIISIYPGKSPGHRPSCTSSALAQASFVLPPSSAPSWAPVVCRRTIQTMKPRFTGSVPSSPAWR</sequence>
<name>A0A8R7PAJ7_TRIUA</name>
<organism evidence="1 2">
    <name type="scientific">Triticum urartu</name>
    <name type="common">Red wild einkorn</name>
    <name type="synonym">Crithodium urartu</name>
    <dbReference type="NCBI Taxonomy" id="4572"/>
    <lineage>
        <taxon>Eukaryota</taxon>
        <taxon>Viridiplantae</taxon>
        <taxon>Streptophyta</taxon>
        <taxon>Embryophyta</taxon>
        <taxon>Tracheophyta</taxon>
        <taxon>Spermatophyta</taxon>
        <taxon>Magnoliopsida</taxon>
        <taxon>Liliopsida</taxon>
        <taxon>Poales</taxon>
        <taxon>Poaceae</taxon>
        <taxon>BOP clade</taxon>
        <taxon>Pooideae</taxon>
        <taxon>Triticodae</taxon>
        <taxon>Triticeae</taxon>
        <taxon>Triticinae</taxon>
        <taxon>Triticum</taxon>
    </lineage>
</organism>
<dbReference type="InterPro" id="IPR012871">
    <property type="entry name" value="DUF1668_ORYSA"/>
</dbReference>
<reference evidence="2" key="1">
    <citation type="journal article" date="2013" name="Nature">
        <title>Draft genome of the wheat A-genome progenitor Triticum urartu.</title>
        <authorList>
            <person name="Ling H.Q."/>
            <person name="Zhao S."/>
            <person name="Liu D."/>
            <person name="Wang J."/>
            <person name="Sun H."/>
            <person name="Zhang C."/>
            <person name="Fan H."/>
            <person name="Li D."/>
            <person name="Dong L."/>
            <person name="Tao Y."/>
            <person name="Gao C."/>
            <person name="Wu H."/>
            <person name="Li Y."/>
            <person name="Cui Y."/>
            <person name="Guo X."/>
            <person name="Zheng S."/>
            <person name="Wang B."/>
            <person name="Yu K."/>
            <person name="Liang Q."/>
            <person name="Yang W."/>
            <person name="Lou X."/>
            <person name="Chen J."/>
            <person name="Feng M."/>
            <person name="Jian J."/>
            <person name="Zhang X."/>
            <person name="Luo G."/>
            <person name="Jiang Y."/>
            <person name="Liu J."/>
            <person name="Wang Z."/>
            <person name="Sha Y."/>
            <person name="Zhang B."/>
            <person name="Wu H."/>
            <person name="Tang D."/>
            <person name="Shen Q."/>
            <person name="Xue P."/>
            <person name="Zou S."/>
            <person name="Wang X."/>
            <person name="Liu X."/>
            <person name="Wang F."/>
            <person name="Yang Y."/>
            <person name="An X."/>
            <person name="Dong Z."/>
            <person name="Zhang K."/>
            <person name="Zhang X."/>
            <person name="Luo M.C."/>
            <person name="Dvorak J."/>
            <person name="Tong Y."/>
            <person name="Wang J."/>
            <person name="Yang H."/>
            <person name="Li Z."/>
            <person name="Wang D."/>
            <person name="Zhang A."/>
            <person name="Wang J."/>
        </authorList>
    </citation>
    <scope>NUCLEOTIDE SEQUENCE</scope>
    <source>
        <strain evidence="2">cv. G1812</strain>
    </source>
</reference>
<accession>A0A8R7PAJ7</accession>
<keyword evidence="2" id="KW-1185">Reference proteome</keyword>
<proteinExistence type="predicted"/>
<dbReference type="Gramene" id="TuG1812G0200001169.01.T01">
    <property type="protein sequence ID" value="TuG1812G0200001169.01.T01.cds456891"/>
    <property type="gene ID" value="TuG1812G0200001169.01"/>
</dbReference>
<dbReference type="PANTHER" id="PTHR33085">
    <property type="entry name" value="OS12G0113100 PROTEIN-RELATED"/>
    <property type="match status" value="1"/>
</dbReference>
<evidence type="ECO:0000313" key="2">
    <source>
        <dbReference type="Proteomes" id="UP000015106"/>
    </source>
</evidence>
<dbReference type="Pfam" id="PF07893">
    <property type="entry name" value="DUF1668"/>
    <property type="match status" value="1"/>
</dbReference>
<reference evidence="1" key="3">
    <citation type="submission" date="2022-06" db="UniProtKB">
        <authorList>
            <consortium name="EnsemblPlants"/>
        </authorList>
    </citation>
    <scope>IDENTIFICATION</scope>
</reference>
<dbReference type="EnsemblPlants" id="TuG1812G0200001169.01.T01">
    <property type="protein sequence ID" value="TuG1812G0200001169.01.T01.cds456891"/>
    <property type="gene ID" value="TuG1812G0200001169.01"/>
</dbReference>
<protein>
    <submittedName>
        <fullName evidence="1">Uncharacterized protein</fullName>
    </submittedName>
</protein>